<feature type="region of interest" description="Disordered" evidence="1">
    <location>
        <begin position="1"/>
        <end position="40"/>
    </location>
</feature>
<dbReference type="Proteomes" id="UP000244727">
    <property type="component" value="Chromosome"/>
</dbReference>
<dbReference type="GO" id="GO:0015035">
    <property type="term" value="F:protein-disulfide reductase activity"/>
    <property type="evidence" value="ECO:0007669"/>
    <property type="project" value="TreeGrafter"/>
</dbReference>
<dbReference type="InterPro" id="IPR013766">
    <property type="entry name" value="Thioredoxin_domain"/>
</dbReference>
<dbReference type="Pfam" id="PF00085">
    <property type="entry name" value="Thioredoxin"/>
    <property type="match status" value="1"/>
</dbReference>
<dbReference type="CDD" id="cd02947">
    <property type="entry name" value="TRX_family"/>
    <property type="match status" value="1"/>
</dbReference>
<dbReference type="PANTHER" id="PTHR45663:SF11">
    <property type="entry name" value="GEO12009P1"/>
    <property type="match status" value="1"/>
</dbReference>
<dbReference type="PROSITE" id="PS51352">
    <property type="entry name" value="THIOREDOXIN_2"/>
    <property type="match status" value="1"/>
</dbReference>
<dbReference type="GO" id="GO:0005737">
    <property type="term" value="C:cytoplasm"/>
    <property type="evidence" value="ECO:0007669"/>
    <property type="project" value="TreeGrafter"/>
</dbReference>
<dbReference type="KEGG" id="harc:HARCEL1_05695"/>
<sequence>MSDSDDIESIREQKKAQMMGDGGASANAAESAGAPADPIHVEGADHLGEIVQEYDVVFADFYADWCGPCKMLEPIAEDIAAETDAAVAKVDVDAHQQLAAQYRVQGVPTVVIFGQGEVAEQLTGVRDKTQYLDLIERVGA</sequence>
<feature type="domain" description="Thioredoxin" evidence="2">
    <location>
        <begin position="30"/>
        <end position="140"/>
    </location>
</feature>
<dbReference type="InterPro" id="IPR036249">
    <property type="entry name" value="Thioredoxin-like_sf"/>
</dbReference>
<reference evidence="3 4" key="1">
    <citation type="submission" date="2018-04" db="EMBL/GenBank/DDBJ databases">
        <title>Halococcoides cellulosivorans gen. nov., sp. nov., an extremely halophilic cellulose-utilizing haloarchaeon from hypersaline lakes.</title>
        <authorList>
            <person name="Sorokin D.Y."/>
            <person name="Toshchakov S.V."/>
            <person name="Samarov N.I."/>
            <person name="Korzhenkov A."/>
            <person name="Kublanov I.V."/>
        </authorList>
    </citation>
    <scope>NUCLEOTIDE SEQUENCE [LARGE SCALE GENOMIC DNA]</scope>
    <source>
        <strain evidence="3 4">HArcel1</strain>
    </source>
</reference>
<organism evidence="3 4">
    <name type="scientific">Halococcoides cellulosivorans</name>
    <dbReference type="NCBI Taxonomy" id="1679096"/>
    <lineage>
        <taxon>Archaea</taxon>
        <taxon>Methanobacteriati</taxon>
        <taxon>Methanobacteriota</taxon>
        <taxon>Stenosarchaea group</taxon>
        <taxon>Halobacteria</taxon>
        <taxon>Halobacteriales</taxon>
        <taxon>Haloarculaceae</taxon>
        <taxon>Halococcoides</taxon>
    </lineage>
</organism>
<feature type="compositionally biased region" description="Low complexity" evidence="1">
    <location>
        <begin position="24"/>
        <end position="38"/>
    </location>
</feature>
<dbReference type="SUPFAM" id="SSF52833">
    <property type="entry name" value="Thioredoxin-like"/>
    <property type="match status" value="1"/>
</dbReference>
<dbReference type="PRINTS" id="PR00421">
    <property type="entry name" value="THIOREDOXIN"/>
</dbReference>
<evidence type="ECO:0000313" key="3">
    <source>
        <dbReference type="EMBL" id="AWB27229.1"/>
    </source>
</evidence>
<dbReference type="AlphaFoldDB" id="A0A2R4X0B3"/>
<gene>
    <name evidence="3" type="ORF">HARCEL1_05695</name>
</gene>
<dbReference type="GeneID" id="36511980"/>
<keyword evidence="4" id="KW-1185">Reference proteome</keyword>
<evidence type="ECO:0000313" key="4">
    <source>
        <dbReference type="Proteomes" id="UP000244727"/>
    </source>
</evidence>
<dbReference type="EMBL" id="CP028858">
    <property type="protein sequence ID" value="AWB27229.1"/>
    <property type="molecule type" value="Genomic_DNA"/>
</dbReference>
<evidence type="ECO:0000256" key="1">
    <source>
        <dbReference type="SAM" id="MobiDB-lite"/>
    </source>
</evidence>
<name>A0A2R4X0B3_9EURY</name>
<dbReference type="PANTHER" id="PTHR45663">
    <property type="entry name" value="GEO12009P1"/>
    <property type="match status" value="1"/>
</dbReference>
<evidence type="ECO:0000259" key="2">
    <source>
        <dbReference type="PROSITE" id="PS51352"/>
    </source>
</evidence>
<protein>
    <submittedName>
        <fullName evidence="3">Thioredoxin</fullName>
    </submittedName>
</protein>
<dbReference type="RefSeq" id="WP_108381598.1">
    <property type="nucleotide sequence ID" value="NZ_CP028858.1"/>
</dbReference>
<dbReference type="Gene3D" id="3.40.30.10">
    <property type="entry name" value="Glutaredoxin"/>
    <property type="match status" value="1"/>
</dbReference>
<accession>A0A2R4X0B3</accession>
<proteinExistence type="predicted"/>